<reference evidence="2" key="1">
    <citation type="journal article" date="2015" name="Nature">
        <title>Complex archaea that bridge the gap between prokaryotes and eukaryotes.</title>
        <authorList>
            <person name="Spang A."/>
            <person name="Saw J.H."/>
            <person name="Jorgensen S.L."/>
            <person name="Zaremba-Niedzwiedzka K."/>
            <person name="Martijn J."/>
            <person name="Lind A.E."/>
            <person name="van Eijk R."/>
            <person name="Schleper C."/>
            <person name="Guy L."/>
            <person name="Ettema T.J."/>
        </authorList>
    </citation>
    <scope>NUCLEOTIDE SEQUENCE</scope>
</reference>
<feature type="region of interest" description="Disordered" evidence="1">
    <location>
        <begin position="43"/>
        <end position="65"/>
    </location>
</feature>
<evidence type="ECO:0000256" key="1">
    <source>
        <dbReference type="SAM" id="MobiDB-lite"/>
    </source>
</evidence>
<protein>
    <submittedName>
        <fullName evidence="2">Uncharacterized protein</fullName>
    </submittedName>
</protein>
<organism evidence="2">
    <name type="scientific">marine sediment metagenome</name>
    <dbReference type="NCBI Taxonomy" id="412755"/>
    <lineage>
        <taxon>unclassified sequences</taxon>
        <taxon>metagenomes</taxon>
        <taxon>ecological metagenomes</taxon>
    </lineage>
</organism>
<gene>
    <name evidence="2" type="ORF">LCGC14_2904310</name>
</gene>
<comment type="caution">
    <text evidence="2">The sequence shown here is derived from an EMBL/GenBank/DDBJ whole genome shotgun (WGS) entry which is preliminary data.</text>
</comment>
<name>A0A0F9A1A7_9ZZZZ</name>
<evidence type="ECO:0000313" key="2">
    <source>
        <dbReference type="EMBL" id="KKK72394.1"/>
    </source>
</evidence>
<sequence length="65" mass="7410">MLPIDHAINDAFFAIEKLTGKEFPYVQRQAILTVLSDLVAKTVQSRNPETRTREKRATSRPDDPI</sequence>
<feature type="compositionally biased region" description="Basic and acidic residues" evidence="1">
    <location>
        <begin position="48"/>
        <end position="65"/>
    </location>
</feature>
<accession>A0A0F9A1A7</accession>
<dbReference type="AlphaFoldDB" id="A0A0F9A1A7"/>
<proteinExistence type="predicted"/>
<dbReference type="EMBL" id="LAZR01057275">
    <property type="protein sequence ID" value="KKK72394.1"/>
    <property type="molecule type" value="Genomic_DNA"/>
</dbReference>